<comment type="subcellular location">
    <subcellularLocation>
        <location evidence="1">Cell membrane</location>
        <topology evidence="1">Single-pass type I membrane protein</topology>
    </subcellularLocation>
</comment>
<dbReference type="SMART" id="SM00409">
    <property type="entry name" value="IG"/>
    <property type="match status" value="2"/>
</dbReference>
<evidence type="ECO:0000256" key="3">
    <source>
        <dbReference type="ARBA" id="ARBA00022692"/>
    </source>
</evidence>
<keyword evidence="4 13" id="KW-0732">Signal</keyword>
<evidence type="ECO:0000256" key="5">
    <source>
        <dbReference type="ARBA" id="ARBA00022989"/>
    </source>
</evidence>
<reference evidence="15 16" key="1">
    <citation type="journal article" date="2021" name="Sci. Rep.">
        <title>Chromosome anchoring in Senegalese sole (Solea senegalensis) reveals sex-associated markers and genome rearrangements in flatfish.</title>
        <authorList>
            <person name="Guerrero-Cozar I."/>
            <person name="Gomez-Garrido J."/>
            <person name="Berbel C."/>
            <person name="Martinez-Blanch J.F."/>
            <person name="Alioto T."/>
            <person name="Claros M.G."/>
            <person name="Gagnaire P.A."/>
            <person name="Manchado M."/>
        </authorList>
    </citation>
    <scope>NUCLEOTIDE SEQUENCE [LARGE SCALE GENOMIC DNA]</scope>
    <source>
        <strain evidence="15">Sse05_10M</strain>
    </source>
</reference>
<evidence type="ECO:0000256" key="7">
    <source>
        <dbReference type="ARBA" id="ARBA00023157"/>
    </source>
</evidence>
<dbReference type="GO" id="GO:0042130">
    <property type="term" value="P:negative regulation of T cell proliferation"/>
    <property type="evidence" value="ECO:0007669"/>
    <property type="project" value="TreeGrafter"/>
</dbReference>
<dbReference type="InterPro" id="IPR013106">
    <property type="entry name" value="Ig_V-set"/>
</dbReference>
<dbReference type="GO" id="GO:0042102">
    <property type="term" value="P:positive regulation of T cell proliferation"/>
    <property type="evidence" value="ECO:0007669"/>
    <property type="project" value="TreeGrafter"/>
</dbReference>
<keyword evidence="5 12" id="KW-1133">Transmembrane helix</keyword>
<evidence type="ECO:0000256" key="4">
    <source>
        <dbReference type="ARBA" id="ARBA00022729"/>
    </source>
</evidence>
<dbReference type="PANTHER" id="PTHR25466:SF14">
    <property type="entry name" value="BUTYROPHILIN SUBFAMILY 2 MEMBER A2-LIKE-RELATED"/>
    <property type="match status" value="1"/>
</dbReference>
<evidence type="ECO:0000256" key="2">
    <source>
        <dbReference type="ARBA" id="ARBA00022475"/>
    </source>
</evidence>
<dbReference type="GO" id="GO:0071222">
    <property type="term" value="P:cellular response to lipopolysaccharide"/>
    <property type="evidence" value="ECO:0007669"/>
    <property type="project" value="TreeGrafter"/>
</dbReference>
<keyword evidence="3 12" id="KW-0812">Transmembrane</keyword>
<feature type="transmembrane region" description="Helical" evidence="12">
    <location>
        <begin position="352"/>
        <end position="373"/>
    </location>
</feature>
<dbReference type="EMBL" id="JAGKHQ010000001">
    <property type="protein sequence ID" value="KAG7524541.1"/>
    <property type="molecule type" value="Genomic_DNA"/>
</dbReference>
<accession>A0AAV6T5S7</accession>
<dbReference type="PROSITE" id="PS50835">
    <property type="entry name" value="IG_LIKE"/>
    <property type="match status" value="2"/>
</dbReference>
<keyword evidence="10" id="KW-0393">Immunoglobulin domain</keyword>
<dbReference type="PANTHER" id="PTHR25466">
    <property type="entry name" value="T-LYMPHOCYTE ACTIVATION ANTIGEN"/>
    <property type="match status" value="1"/>
</dbReference>
<evidence type="ECO:0000256" key="9">
    <source>
        <dbReference type="ARBA" id="ARBA00023180"/>
    </source>
</evidence>
<dbReference type="Proteomes" id="UP000693946">
    <property type="component" value="Linkage Group LG1"/>
</dbReference>
<dbReference type="GO" id="GO:0007166">
    <property type="term" value="P:cell surface receptor signaling pathway"/>
    <property type="evidence" value="ECO:0007669"/>
    <property type="project" value="TreeGrafter"/>
</dbReference>
<name>A0AAV6T5S7_SOLSE</name>
<feature type="compositionally biased region" description="Basic and acidic residues" evidence="11">
    <location>
        <begin position="71"/>
        <end position="84"/>
    </location>
</feature>
<evidence type="ECO:0000256" key="8">
    <source>
        <dbReference type="ARBA" id="ARBA00023170"/>
    </source>
</evidence>
<sequence>MSATHTLACFLLWISFASQDKTPDITVTCFVSEECVLPCSFTPGGEETVEWFRQDVAVYKFEQNENDDDGDTKRSSEEDSDDKQLAARASVSTHLISQGNATLIVRRSGLKDRGTYRCHVRTSTGEHEAKVILKVKAPIRGVHMELTRLSGYEEMKCTVRDVFPAPRVTWATEPATFEDLRPVTRMLADKRGLYTVDSRLRLLNGQPDLVYICKVTTSYGGPVWTTSLKEREIKGAQGRDLTIPCSAPSYLSSPSLEWSFSDGEDPTHILSYDGHSGRSTSVPLWEGHVELDGYKVPFGDGSLRLMDPKHAEHSGSYVCKFLTPFKTHTERTNVIIDDPVGQRSTAAKPSHWWVFGLVIAGLILALAGMLAYMKLKGSGKKPKNDPEEVTELHSVREPRADACLNLSGVSTKEAALR</sequence>
<evidence type="ECO:0000256" key="10">
    <source>
        <dbReference type="ARBA" id="ARBA00023319"/>
    </source>
</evidence>
<protein>
    <submittedName>
        <fullName evidence="15">V-set domain-containing T-cell activation inhibitor 1-like</fullName>
    </submittedName>
</protein>
<gene>
    <name evidence="15" type="ORF">JOB18_013516</name>
</gene>
<keyword evidence="16" id="KW-1185">Reference proteome</keyword>
<feature type="signal peptide" evidence="13">
    <location>
        <begin position="1"/>
        <end position="19"/>
    </location>
</feature>
<evidence type="ECO:0000256" key="6">
    <source>
        <dbReference type="ARBA" id="ARBA00023136"/>
    </source>
</evidence>
<keyword evidence="7" id="KW-1015">Disulfide bond</keyword>
<evidence type="ECO:0000256" key="12">
    <source>
        <dbReference type="SAM" id="Phobius"/>
    </source>
</evidence>
<feature type="chain" id="PRO_5043921954" evidence="13">
    <location>
        <begin position="20"/>
        <end position="417"/>
    </location>
</feature>
<dbReference type="InterPro" id="IPR003599">
    <property type="entry name" value="Ig_sub"/>
</dbReference>
<evidence type="ECO:0000256" key="11">
    <source>
        <dbReference type="SAM" id="MobiDB-lite"/>
    </source>
</evidence>
<evidence type="ECO:0000313" key="15">
    <source>
        <dbReference type="EMBL" id="KAG7524541.1"/>
    </source>
</evidence>
<proteinExistence type="predicted"/>
<dbReference type="GO" id="GO:0009897">
    <property type="term" value="C:external side of plasma membrane"/>
    <property type="evidence" value="ECO:0007669"/>
    <property type="project" value="TreeGrafter"/>
</dbReference>
<dbReference type="InterPro" id="IPR051713">
    <property type="entry name" value="T-cell_Activation_Regulation"/>
</dbReference>
<keyword evidence="8" id="KW-0675">Receptor</keyword>
<dbReference type="Pfam" id="PF07686">
    <property type="entry name" value="V-set"/>
    <property type="match status" value="2"/>
</dbReference>
<evidence type="ECO:0000256" key="1">
    <source>
        <dbReference type="ARBA" id="ARBA00004251"/>
    </source>
</evidence>
<dbReference type="AlphaFoldDB" id="A0AAV6T5S7"/>
<comment type="caution">
    <text evidence="15">The sequence shown here is derived from an EMBL/GenBank/DDBJ whole genome shotgun (WGS) entry which is preliminary data.</text>
</comment>
<feature type="domain" description="Ig-like" evidence="14">
    <location>
        <begin position="25"/>
        <end position="132"/>
    </location>
</feature>
<evidence type="ECO:0000256" key="13">
    <source>
        <dbReference type="SAM" id="SignalP"/>
    </source>
</evidence>
<keyword evidence="6 12" id="KW-0472">Membrane</keyword>
<feature type="domain" description="Ig-like" evidence="14">
    <location>
        <begin position="222"/>
        <end position="319"/>
    </location>
</feature>
<dbReference type="InterPro" id="IPR007110">
    <property type="entry name" value="Ig-like_dom"/>
</dbReference>
<keyword evidence="9" id="KW-0325">Glycoprotein</keyword>
<dbReference type="GO" id="GO:0031295">
    <property type="term" value="P:T cell costimulation"/>
    <property type="evidence" value="ECO:0007669"/>
    <property type="project" value="TreeGrafter"/>
</dbReference>
<evidence type="ECO:0000313" key="16">
    <source>
        <dbReference type="Proteomes" id="UP000693946"/>
    </source>
</evidence>
<organism evidence="15 16">
    <name type="scientific">Solea senegalensis</name>
    <name type="common">Senegalese sole</name>
    <dbReference type="NCBI Taxonomy" id="28829"/>
    <lineage>
        <taxon>Eukaryota</taxon>
        <taxon>Metazoa</taxon>
        <taxon>Chordata</taxon>
        <taxon>Craniata</taxon>
        <taxon>Vertebrata</taxon>
        <taxon>Euteleostomi</taxon>
        <taxon>Actinopterygii</taxon>
        <taxon>Neopterygii</taxon>
        <taxon>Teleostei</taxon>
        <taxon>Neoteleostei</taxon>
        <taxon>Acanthomorphata</taxon>
        <taxon>Carangaria</taxon>
        <taxon>Pleuronectiformes</taxon>
        <taxon>Pleuronectoidei</taxon>
        <taxon>Soleidae</taxon>
        <taxon>Solea</taxon>
    </lineage>
</organism>
<keyword evidence="2" id="KW-1003">Cell membrane</keyword>
<dbReference type="GO" id="GO:0006955">
    <property type="term" value="P:immune response"/>
    <property type="evidence" value="ECO:0007669"/>
    <property type="project" value="TreeGrafter"/>
</dbReference>
<feature type="region of interest" description="Disordered" evidence="11">
    <location>
        <begin position="63"/>
        <end position="84"/>
    </location>
</feature>
<evidence type="ECO:0000259" key="14">
    <source>
        <dbReference type="PROSITE" id="PS50835"/>
    </source>
</evidence>